<protein>
    <submittedName>
        <fullName evidence="2">Uncharacterized protein</fullName>
    </submittedName>
</protein>
<accession>A0A0F9XXL6</accession>
<feature type="coiled-coil region" evidence="1">
    <location>
        <begin position="20"/>
        <end position="60"/>
    </location>
</feature>
<evidence type="ECO:0000313" key="2">
    <source>
        <dbReference type="EMBL" id="KKN97138.1"/>
    </source>
</evidence>
<evidence type="ECO:0000256" key="1">
    <source>
        <dbReference type="SAM" id="Coils"/>
    </source>
</evidence>
<gene>
    <name evidence="2" type="ORF">LCGC14_0160960</name>
</gene>
<dbReference type="AlphaFoldDB" id="A0A0F9XXL6"/>
<proteinExistence type="predicted"/>
<name>A0A0F9XXL6_9ZZZZ</name>
<keyword evidence="1" id="KW-0175">Coiled coil</keyword>
<sequence>MAIFDELKSIGKVLQEAGKIEQYQQILEAQKRLLEMQKELNNSEEKIKNLEEKLRIKESLFYENNCYWVKKDNDQREGPFCSRCWDKNKDTIRMHPLGNPAYGECPECKNRVITTRRNPDPPHAPRARTSYL</sequence>
<reference evidence="2" key="1">
    <citation type="journal article" date="2015" name="Nature">
        <title>Complex archaea that bridge the gap between prokaryotes and eukaryotes.</title>
        <authorList>
            <person name="Spang A."/>
            <person name="Saw J.H."/>
            <person name="Jorgensen S.L."/>
            <person name="Zaremba-Niedzwiedzka K."/>
            <person name="Martijn J."/>
            <person name="Lind A.E."/>
            <person name="van Eijk R."/>
            <person name="Schleper C."/>
            <person name="Guy L."/>
            <person name="Ettema T.J."/>
        </authorList>
    </citation>
    <scope>NUCLEOTIDE SEQUENCE</scope>
</reference>
<comment type="caution">
    <text evidence="2">The sequence shown here is derived from an EMBL/GenBank/DDBJ whole genome shotgun (WGS) entry which is preliminary data.</text>
</comment>
<organism evidence="2">
    <name type="scientific">marine sediment metagenome</name>
    <dbReference type="NCBI Taxonomy" id="412755"/>
    <lineage>
        <taxon>unclassified sequences</taxon>
        <taxon>metagenomes</taxon>
        <taxon>ecological metagenomes</taxon>
    </lineage>
</organism>
<dbReference type="EMBL" id="LAZR01000060">
    <property type="protein sequence ID" value="KKN97138.1"/>
    <property type="molecule type" value="Genomic_DNA"/>
</dbReference>